<dbReference type="Gene3D" id="3.30.230.10">
    <property type="match status" value="1"/>
</dbReference>
<evidence type="ECO:0000256" key="2">
    <source>
        <dbReference type="ARBA" id="ARBA00022741"/>
    </source>
</evidence>
<dbReference type="Gene3D" id="3.40.50.300">
    <property type="entry name" value="P-loop containing nucleotide triphosphate hydrolases"/>
    <property type="match status" value="1"/>
</dbReference>
<dbReference type="SMART" id="SM00382">
    <property type="entry name" value="AAA"/>
    <property type="match status" value="1"/>
</dbReference>
<evidence type="ECO:0000259" key="5">
    <source>
        <dbReference type="PROSITE" id="PS50051"/>
    </source>
</evidence>
<sequence>MFCSILSAALLGVDSRLVEVEADVSEGLPMFSMVGYLSSQVREAQDRVRTAIKNSGIRLQPKRITLNMSPADLRKEGTSFDLPIAIGILGAYGHLRPSSVENIMAAGELSLNGEIRPVRGVLPMALMAKESGCRLFLVPRENLKEAQAAGGIAAYGAGNLNEAIDIIEGRSILEKAQDEERYREGGGEGQKNDTEPLRHEREDFSDILGQEAGKRAAQIAMAGLHNILFIGPPGAGKSLIAKRLPTILPPMSEEEQLEVSKIYSIAGMLPKGEPLLKTRPFRAPHHTVTAQALAGGGRYPRPGEVSLAHRGVLFLDELAEFSSSTLEILRQPLEEHSIWIARMGGSCMFPARFVLAAAMNPCKCGYFPDLERCICTPGQVQRYLGRISQPLLERFDMCVEIPKAGYDDMLSAPPGEDSAGMRAKVCASMEIQEERYRGSAYRYNSDLDGEGISRYCAMDREAEEIMKSAFYRLDLSVRSYHHVIRTARTIADLEGSSIIRGGHAAEAVCYRSADRKYWNRGGIY</sequence>
<dbReference type="EMBL" id="QGGY01000003">
    <property type="protein sequence ID" value="PWJ77240.1"/>
    <property type="molecule type" value="Genomic_DNA"/>
</dbReference>
<dbReference type="SUPFAM" id="SSF54211">
    <property type="entry name" value="Ribosomal protein S5 domain 2-like"/>
    <property type="match status" value="1"/>
</dbReference>
<dbReference type="PANTHER" id="PTHR32039">
    <property type="entry name" value="MAGNESIUM-CHELATASE SUBUNIT CHLI"/>
    <property type="match status" value="1"/>
</dbReference>
<dbReference type="InterPro" id="IPR004482">
    <property type="entry name" value="Mg_chelat-rel"/>
</dbReference>
<dbReference type="PROSITE" id="PS50051">
    <property type="entry name" value="MCM_2"/>
    <property type="match status" value="1"/>
</dbReference>
<evidence type="ECO:0000313" key="7">
    <source>
        <dbReference type="Proteomes" id="UP000245412"/>
    </source>
</evidence>
<dbReference type="AlphaFoldDB" id="A0AB73T6M5"/>
<dbReference type="InterPro" id="IPR001208">
    <property type="entry name" value="MCM_dom"/>
</dbReference>
<keyword evidence="7" id="KW-1185">Reference proteome</keyword>
<comment type="similarity">
    <text evidence="1">Belongs to the Mg-chelatase subunits D/I family. ComM subfamily.</text>
</comment>
<keyword evidence="3" id="KW-0067">ATP-binding</keyword>
<dbReference type="PANTHER" id="PTHR32039:SF7">
    <property type="entry name" value="COMPETENCE PROTEIN COMM"/>
    <property type="match status" value="1"/>
</dbReference>
<feature type="domain" description="MCM C-terminal AAA(+) ATPase" evidence="5">
    <location>
        <begin position="303"/>
        <end position="397"/>
    </location>
</feature>
<name>A0AB73T6M5_9FIRM</name>
<protein>
    <submittedName>
        <fullName evidence="6">Magnesium chelatase family protein</fullName>
    </submittedName>
</protein>
<evidence type="ECO:0000313" key="6">
    <source>
        <dbReference type="EMBL" id="PWJ77240.1"/>
    </source>
</evidence>
<dbReference type="SUPFAM" id="SSF52540">
    <property type="entry name" value="P-loop containing nucleoside triphosphate hydrolases"/>
    <property type="match status" value="1"/>
</dbReference>
<dbReference type="InterPro" id="IPR003593">
    <property type="entry name" value="AAA+_ATPase"/>
</dbReference>
<accession>A0AB73T6M5</accession>
<comment type="caution">
    <text evidence="6">The sequence shown here is derived from an EMBL/GenBank/DDBJ whole genome shotgun (WGS) entry which is preliminary data.</text>
</comment>
<reference evidence="6 7" key="1">
    <citation type="submission" date="2018-05" db="EMBL/GenBank/DDBJ databases">
        <authorList>
            <person name="Goeker M."/>
            <person name="Huntemann M."/>
            <person name="Clum A."/>
            <person name="Pillay M."/>
            <person name="Palaniappan K."/>
            <person name="Varghese N."/>
            <person name="Mikhailova N."/>
            <person name="Stamatis D."/>
            <person name="Reddy T."/>
            <person name="Daum C."/>
            <person name="Shapiro N."/>
            <person name="Ivanova N."/>
            <person name="Kyrpides N."/>
            <person name="Woyke T."/>
        </authorList>
    </citation>
    <scope>NUCLEOTIDE SEQUENCE [LARGE SCALE GENOMIC DNA]</scope>
    <source>
        <strain evidence="6 7">DSM 26524</strain>
    </source>
</reference>
<dbReference type="Pfam" id="PF01078">
    <property type="entry name" value="Mg_chelatase"/>
    <property type="match status" value="1"/>
</dbReference>
<dbReference type="InterPro" id="IPR045006">
    <property type="entry name" value="CHLI-like"/>
</dbReference>
<dbReference type="PRINTS" id="PR01657">
    <property type="entry name" value="MCMFAMILY"/>
</dbReference>
<dbReference type="GO" id="GO:0005524">
    <property type="term" value="F:ATP binding"/>
    <property type="evidence" value="ECO:0007669"/>
    <property type="project" value="UniProtKB-KW"/>
</dbReference>
<evidence type="ECO:0000256" key="4">
    <source>
        <dbReference type="SAM" id="MobiDB-lite"/>
    </source>
</evidence>
<dbReference type="InterPro" id="IPR027417">
    <property type="entry name" value="P-loop_NTPase"/>
</dbReference>
<dbReference type="NCBIfam" id="TIGR00368">
    <property type="entry name" value="YifB family Mg chelatase-like AAA ATPase"/>
    <property type="match status" value="1"/>
</dbReference>
<dbReference type="Proteomes" id="UP000245412">
    <property type="component" value="Unassembled WGS sequence"/>
</dbReference>
<evidence type="ECO:0000256" key="1">
    <source>
        <dbReference type="ARBA" id="ARBA00006354"/>
    </source>
</evidence>
<dbReference type="InterPro" id="IPR020568">
    <property type="entry name" value="Ribosomal_Su5_D2-typ_SF"/>
</dbReference>
<dbReference type="InterPro" id="IPR014721">
    <property type="entry name" value="Ribsml_uS5_D2-typ_fold_subgr"/>
</dbReference>
<dbReference type="Pfam" id="PF13335">
    <property type="entry name" value="Mg_chelatase_C"/>
    <property type="match status" value="1"/>
</dbReference>
<feature type="region of interest" description="Disordered" evidence="4">
    <location>
        <begin position="179"/>
        <end position="199"/>
    </location>
</feature>
<organism evidence="6 7">
    <name type="scientific">Murimonas intestini</name>
    <dbReference type="NCBI Taxonomy" id="1337051"/>
    <lineage>
        <taxon>Bacteria</taxon>
        <taxon>Bacillati</taxon>
        <taxon>Bacillota</taxon>
        <taxon>Clostridia</taxon>
        <taxon>Lachnospirales</taxon>
        <taxon>Lachnospiraceae</taxon>
        <taxon>Murimonas</taxon>
    </lineage>
</organism>
<proteinExistence type="inferred from homology"/>
<evidence type="ECO:0000256" key="3">
    <source>
        <dbReference type="ARBA" id="ARBA00022840"/>
    </source>
</evidence>
<dbReference type="GO" id="GO:0003677">
    <property type="term" value="F:DNA binding"/>
    <property type="evidence" value="ECO:0007669"/>
    <property type="project" value="InterPro"/>
</dbReference>
<dbReference type="InterPro" id="IPR025158">
    <property type="entry name" value="Mg_chelat-rel_C"/>
</dbReference>
<dbReference type="InterPro" id="IPR000523">
    <property type="entry name" value="Mg_chelatse_chII-like_cat_dom"/>
</dbReference>
<dbReference type="RefSeq" id="WP_109625354.1">
    <property type="nucleotide sequence ID" value="NZ_JANKBI010000002.1"/>
</dbReference>
<dbReference type="Pfam" id="PF13541">
    <property type="entry name" value="ChlI"/>
    <property type="match status" value="1"/>
</dbReference>
<keyword evidence="2" id="KW-0547">Nucleotide-binding</keyword>
<gene>
    <name evidence="6" type="ORF">C7383_10381</name>
</gene>